<dbReference type="EMBL" id="CAXDID020000130">
    <property type="protein sequence ID" value="CAL6035015.1"/>
    <property type="molecule type" value="Genomic_DNA"/>
</dbReference>
<protein>
    <submittedName>
        <fullName evidence="4">Uncharacterized protein</fullName>
    </submittedName>
</protein>
<sequence>MDNKTKDELGYEQNLVDELKQEIQNNALMVQDLDELQDIEFMNEFDIEELLISQCPNVIPKLNNPRIRVLNFYFCRIKYLNELKLPNLEALTVFGDLDEQDTVILQNFGDFKKLQQLMIRCYQNLDLKLIPELQLSMLGLTDCNLKNIEQLTQFTKLDVLNLPQNPNIDIRPLSKMVQLTELNLEGCRLKNIDSLRSLDQLKNLCILNNDNVNIHALQYLKQLTSLNLGYCSIVDLTYLIPLINLKQLNVSKNDIAYLEPLKVLKCITFLNATYNKIQDISILHNHINYNQYLLNNQLQVNEQDIIFANKLRDINAQITSLRQIRQQNSNLKNKISLNKDKTNLYLQHMLCNLNQFTEQIVSLFQQLLVFQDAQ</sequence>
<evidence type="ECO:0000256" key="2">
    <source>
        <dbReference type="ARBA" id="ARBA00022737"/>
    </source>
</evidence>
<gene>
    <name evidence="4" type="ORF">HINF_LOCUS13194</name>
    <name evidence="6" type="ORF">HINF_LOCUS35724</name>
    <name evidence="5" type="ORF">HINF_LOCUS54338</name>
    <name evidence="7" type="ORF">HINF_LOCUS55751</name>
</gene>
<dbReference type="InterPro" id="IPR001611">
    <property type="entry name" value="Leu-rich_rpt"/>
</dbReference>
<keyword evidence="1" id="KW-0433">Leucine-rich repeat</keyword>
<dbReference type="EMBL" id="CATOUU010001009">
    <property type="protein sequence ID" value="CAI9966693.1"/>
    <property type="molecule type" value="Genomic_DNA"/>
</dbReference>
<evidence type="ECO:0000313" key="8">
    <source>
        <dbReference type="Proteomes" id="UP001642409"/>
    </source>
</evidence>
<accession>A0AA86NVH6</accession>
<dbReference type="Proteomes" id="UP001642409">
    <property type="component" value="Unassembled WGS sequence"/>
</dbReference>
<dbReference type="AlphaFoldDB" id="A0AA86NVH6"/>
<reference evidence="4" key="1">
    <citation type="submission" date="2023-06" db="EMBL/GenBank/DDBJ databases">
        <authorList>
            <person name="Kurt Z."/>
        </authorList>
    </citation>
    <scope>NUCLEOTIDE SEQUENCE</scope>
</reference>
<evidence type="ECO:0000313" key="6">
    <source>
        <dbReference type="EMBL" id="CAL6035015.1"/>
    </source>
</evidence>
<dbReference type="InterPro" id="IPR032675">
    <property type="entry name" value="LRR_dom_sf"/>
</dbReference>
<dbReference type="PANTHER" id="PTHR46652:SF3">
    <property type="entry name" value="LEUCINE-RICH REPEAT-CONTAINING PROTEIN 9"/>
    <property type="match status" value="1"/>
</dbReference>
<evidence type="ECO:0000256" key="1">
    <source>
        <dbReference type="ARBA" id="ARBA00022614"/>
    </source>
</evidence>
<keyword evidence="2" id="KW-0677">Repeat</keyword>
<dbReference type="EMBL" id="CATOUU010000343">
    <property type="protein sequence ID" value="CAI9925549.1"/>
    <property type="molecule type" value="Genomic_DNA"/>
</dbReference>
<dbReference type="Gene3D" id="3.80.10.10">
    <property type="entry name" value="Ribonuclease Inhibitor"/>
    <property type="match status" value="1"/>
</dbReference>
<keyword evidence="3" id="KW-0175">Coiled coil</keyword>
<comment type="caution">
    <text evidence="4">The sequence shown here is derived from an EMBL/GenBank/DDBJ whole genome shotgun (WGS) entry which is preliminary data.</text>
</comment>
<dbReference type="EMBL" id="CAXDID020000297">
    <property type="protein sequence ID" value="CAL6072707.1"/>
    <property type="molecule type" value="Genomic_DNA"/>
</dbReference>
<dbReference type="SUPFAM" id="SSF52058">
    <property type="entry name" value="L domain-like"/>
    <property type="match status" value="1"/>
</dbReference>
<evidence type="ECO:0000313" key="7">
    <source>
        <dbReference type="EMBL" id="CAL6072707.1"/>
    </source>
</evidence>
<name>A0AA86NVH6_9EUKA</name>
<dbReference type="PROSITE" id="PS51450">
    <property type="entry name" value="LRR"/>
    <property type="match status" value="2"/>
</dbReference>
<proteinExistence type="predicted"/>
<feature type="coiled-coil region" evidence="3">
    <location>
        <begin position="314"/>
        <end position="341"/>
    </location>
</feature>
<dbReference type="PANTHER" id="PTHR46652">
    <property type="entry name" value="LEUCINE-RICH REPEAT AND IQ DOMAIN-CONTAINING PROTEIN 1-RELATED"/>
    <property type="match status" value="1"/>
</dbReference>
<evidence type="ECO:0000313" key="5">
    <source>
        <dbReference type="EMBL" id="CAI9966693.1"/>
    </source>
</evidence>
<dbReference type="InterPro" id="IPR050836">
    <property type="entry name" value="SDS22/Internalin_LRR"/>
</dbReference>
<evidence type="ECO:0000256" key="3">
    <source>
        <dbReference type="SAM" id="Coils"/>
    </source>
</evidence>
<evidence type="ECO:0000313" key="4">
    <source>
        <dbReference type="EMBL" id="CAI9925549.1"/>
    </source>
</evidence>
<keyword evidence="8" id="KW-1185">Reference proteome</keyword>
<organism evidence="4">
    <name type="scientific">Hexamita inflata</name>
    <dbReference type="NCBI Taxonomy" id="28002"/>
    <lineage>
        <taxon>Eukaryota</taxon>
        <taxon>Metamonada</taxon>
        <taxon>Diplomonadida</taxon>
        <taxon>Hexamitidae</taxon>
        <taxon>Hexamitinae</taxon>
        <taxon>Hexamita</taxon>
    </lineage>
</organism>
<reference evidence="6 8" key="2">
    <citation type="submission" date="2024-07" db="EMBL/GenBank/DDBJ databases">
        <authorList>
            <person name="Akdeniz Z."/>
        </authorList>
    </citation>
    <scope>NUCLEOTIDE SEQUENCE [LARGE SCALE GENOMIC DNA]</scope>
</reference>